<dbReference type="InterPro" id="IPR004358">
    <property type="entry name" value="Sig_transdc_His_kin-like_C"/>
</dbReference>
<dbReference type="InterPro" id="IPR005467">
    <property type="entry name" value="His_kinase_dom"/>
</dbReference>
<dbReference type="SMART" id="SM00387">
    <property type="entry name" value="HATPase_c"/>
    <property type="match status" value="1"/>
</dbReference>
<reference evidence="9" key="1">
    <citation type="submission" date="2020-10" db="EMBL/GenBank/DDBJ databases">
        <authorList>
            <person name="Gilroy R."/>
        </authorList>
    </citation>
    <scope>NUCLEOTIDE SEQUENCE</scope>
    <source>
        <strain evidence="9">ChiHecec3B27-6122</strain>
    </source>
</reference>
<dbReference type="GO" id="GO:0016036">
    <property type="term" value="P:cellular response to phosphate starvation"/>
    <property type="evidence" value="ECO:0007669"/>
    <property type="project" value="TreeGrafter"/>
</dbReference>
<dbReference type="EC" id="2.7.13.3" evidence="3"/>
<keyword evidence="7" id="KW-0902">Two-component regulatory system</keyword>
<gene>
    <name evidence="9" type="ORF">IAD42_05890</name>
</gene>
<dbReference type="GO" id="GO:0004721">
    <property type="term" value="F:phosphoprotein phosphatase activity"/>
    <property type="evidence" value="ECO:0007669"/>
    <property type="project" value="TreeGrafter"/>
</dbReference>
<dbReference type="InterPro" id="IPR036097">
    <property type="entry name" value="HisK_dim/P_sf"/>
</dbReference>
<dbReference type="EMBL" id="DVJS01000145">
    <property type="protein sequence ID" value="HIS97490.1"/>
    <property type="molecule type" value="Genomic_DNA"/>
</dbReference>
<dbReference type="GO" id="GO:0005886">
    <property type="term" value="C:plasma membrane"/>
    <property type="evidence" value="ECO:0007669"/>
    <property type="project" value="TreeGrafter"/>
</dbReference>
<dbReference type="Gene3D" id="1.10.287.130">
    <property type="match status" value="1"/>
</dbReference>
<name>A0A9D1G4P2_9FIRM</name>
<dbReference type="PANTHER" id="PTHR45453">
    <property type="entry name" value="PHOSPHATE REGULON SENSOR PROTEIN PHOR"/>
    <property type="match status" value="1"/>
</dbReference>
<evidence type="ECO:0000256" key="6">
    <source>
        <dbReference type="ARBA" id="ARBA00022777"/>
    </source>
</evidence>
<dbReference type="PROSITE" id="PS50109">
    <property type="entry name" value="HIS_KIN"/>
    <property type="match status" value="1"/>
</dbReference>
<accession>A0A9D1G4P2</accession>
<evidence type="ECO:0000256" key="7">
    <source>
        <dbReference type="ARBA" id="ARBA00023012"/>
    </source>
</evidence>
<organism evidence="9 10">
    <name type="scientific">Candidatus Scatomorpha pullistercoris</name>
    <dbReference type="NCBI Taxonomy" id="2840929"/>
    <lineage>
        <taxon>Bacteria</taxon>
        <taxon>Bacillati</taxon>
        <taxon>Bacillota</taxon>
        <taxon>Clostridia</taxon>
        <taxon>Eubacteriales</taxon>
        <taxon>Candidatus Scatomorpha</taxon>
    </lineage>
</organism>
<dbReference type="Proteomes" id="UP000886876">
    <property type="component" value="Unassembled WGS sequence"/>
</dbReference>
<evidence type="ECO:0000256" key="4">
    <source>
        <dbReference type="ARBA" id="ARBA00022553"/>
    </source>
</evidence>
<dbReference type="Gene3D" id="3.30.565.10">
    <property type="entry name" value="Histidine kinase-like ATPase, C-terminal domain"/>
    <property type="match status" value="1"/>
</dbReference>
<dbReference type="AlphaFoldDB" id="A0A9D1G4P2"/>
<sequence length="296" mass="32967">MLPWLLCGALFLLLLVASLRLWMLQRALSELTGQFEEVLCEDTNVLLSLSSHDRYARQLAARLNRELSSLRRMRWKYQNGDRELKEAVTNISHDLRTPLTAICGYLELLGREDKSEAVSRYLEYIGERAETMRRLTEELFCYSVVLSPESTPELSSGDLRAVLEAGLAGAAPSLMSRGIEPAVDLPDSPVRCLMNEAAASRVVSNLLSNAVRYSGGDLMIRLTPDAVLSFENSAPELDEVRLGKLFDRFYTVEAARGSTGLGLSISKALMEQMHGSISAELHNGRLRLTLQFSRLT</sequence>
<evidence type="ECO:0000256" key="1">
    <source>
        <dbReference type="ARBA" id="ARBA00000085"/>
    </source>
</evidence>
<evidence type="ECO:0000256" key="2">
    <source>
        <dbReference type="ARBA" id="ARBA00004370"/>
    </source>
</evidence>
<evidence type="ECO:0000313" key="10">
    <source>
        <dbReference type="Proteomes" id="UP000886876"/>
    </source>
</evidence>
<dbReference type="SUPFAM" id="SSF47384">
    <property type="entry name" value="Homodimeric domain of signal transducing histidine kinase"/>
    <property type="match status" value="1"/>
</dbReference>
<keyword evidence="6 9" id="KW-0418">Kinase</keyword>
<comment type="catalytic activity">
    <reaction evidence="1">
        <text>ATP + protein L-histidine = ADP + protein N-phospho-L-histidine.</text>
        <dbReference type="EC" id="2.7.13.3"/>
    </reaction>
</comment>
<keyword evidence="4" id="KW-0597">Phosphoprotein</keyword>
<feature type="domain" description="Histidine kinase" evidence="8">
    <location>
        <begin position="90"/>
        <end position="296"/>
    </location>
</feature>
<evidence type="ECO:0000256" key="5">
    <source>
        <dbReference type="ARBA" id="ARBA00022679"/>
    </source>
</evidence>
<reference evidence="9" key="2">
    <citation type="journal article" date="2021" name="PeerJ">
        <title>Extensive microbial diversity within the chicken gut microbiome revealed by metagenomics and culture.</title>
        <authorList>
            <person name="Gilroy R."/>
            <person name="Ravi A."/>
            <person name="Getino M."/>
            <person name="Pursley I."/>
            <person name="Horton D.L."/>
            <person name="Alikhan N.F."/>
            <person name="Baker D."/>
            <person name="Gharbi K."/>
            <person name="Hall N."/>
            <person name="Watson M."/>
            <person name="Adriaenssens E.M."/>
            <person name="Foster-Nyarko E."/>
            <person name="Jarju S."/>
            <person name="Secka A."/>
            <person name="Antonio M."/>
            <person name="Oren A."/>
            <person name="Chaudhuri R.R."/>
            <person name="La Ragione R."/>
            <person name="Hildebrand F."/>
            <person name="Pallen M.J."/>
        </authorList>
    </citation>
    <scope>NUCLEOTIDE SEQUENCE</scope>
    <source>
        <strain evidence="9">ChiHecec3B27-6122</strain>
    </source>
</reference>
<dbReference type="Pfam" id="PF02518">
    <property type="entry name" value="HATPase_c"/>
    <property type="match status" value="1"/>
</dbReference>
<keyword evidence="5" id="KW-0808">Transferase</keyword>
<dbReference type="Pfam" id="PF00512">
    <property type="entry name" value="HisKA"/>
    <property type="match status" value="1"/>
</dbReference>
<dbReference type="SMART" id="SM00388">
    <property type="entry name" value="HisKA"/>
    <property type="match status" value="1"/>
</dbReference>
<dbReference type="PANTHER" id="PTHR45453:SF1">
    <property type="entry name" value="PHOSPHATE REGULON SENSOR PROTEIN PHOR"/>
    <property type="match status" value="1"/>
</dbReference>
<comment type="caution">
    <text evidence="9">The sequence shown here is derived from an EMBL/GenBank/DDBJ whole genome shotgun (WGS) entry which is preliminary data.</text>
</comment>
<evidence type="ECO:0000259" key="8">
    <source>
        <dbReference type="PROSITE" id="PS50109"/>
    </source>
</evidence>
<dbReference type="GO" id="GO:0000155">
    <property type="term" value="F:phosphorelay sensor kinase activity"/>
    <property type="evidence" value="ECO:0007669"/>
    <property type="project" value="InterPro"/>
</dbReference>
<dbReference type="InterPro" id="IPR050351">
    <property type="entry name" value="BphY/WalK/GraS-like"/>
</dbReference>
<dbReference type="InterPro" id="IPR003594">
    <property type="entry name" value="HATPase_dom"/>
</dbReference>
<proteinExistence type="predicted"/>
<evidence type="ECO:0000313" key="9">
    <source>
        <dbReference type="EMBL" id="HIS97490.1"/>
    </source>
</evidence>
<comment type="subcellular location">
    <subcellularLocation>
        <location evidence="2">Membrane</location>
    </subcellularLocation>
</comment>
<protein>
    <recommendedName>
        <fullName evidence="3">histidine kinase</fullName>
        <ecNumber evidence="3">2.7.13.3</ecNumber>
    </recommendedName>
</protein>
<dbReference type="InterPro" id="IPR003661">
    <property type="entry name" value="HisK_dim/P_dom"/>
</dbReference>
<evidence type="ECO:0000256" key="3">
    <source>
        <dbReference type="ARBA" id="ARBA00012438"/>
    </source>
</evidence>
<dbReference type="SUPFAM" id="SSF55874">
    <property type="entry name" value="ATPase domain of HSP90 chaperone/DNA topoisomerase II/histidine kinase"/>
    <property type="match status" value="1"/>
</dbReference>
<dbReference type="InterPro" id="IPR036890">
    <property type="entry name" value="HATPase_C_sf"/>
</dbReference>
<dbReference type="CDD" id="cd00082">
    <property type="entry name" value="HisKA"/>
    <property type="match status" value="1"/>
</dbReference>
<dbReference type="PRINTS" id="PR00344">
    <property type="entry name" value="BCTRLSENSOR"/>
</dbReference>